<dbReference type="EMBL" id="FNPG01000045">
    <property type="protein sequence ID" value="SDY82532.1"/>
    <property type="molecule type" value="Genomic_DNA"/>
</dbReference>
<dbReference type="AlphaFoldDB" id="A0A1H3N0W1"/>
<gene>
    <name evidence="1" type="ORF">SAMN02910414_02454</name>
</gene>
<organism evidence="1 2">
    <name type="scientific">Lachnobacterium bovis DSM 14045</name>
    <dbReference type="NCBI Taxonomy" id="1122142"/>
    <lineage>
        <taxon>Bacteria</taxon>
        <taxon>Bacillati</taxon>
        <taxon>Bacillota</taxon>
        <taxon>Clostridia</taxon>
        <taxon>Lachnospirales</taxon>
        <taxon>Lachnospiraceae</taxon>
        <taxon>Lachnobacterium</taxon>
    </lineage>
</organism>
<accession>A0A1H3N0W1</accession>
<protein>
    <submittedName>
        <fullName evidence="1">Uncharacterized protein</fullName>
    </submittedName>
</protein>
<keyword evidence="2" id="KW-1185">Reference proteome</keyword>
<dbReference type="STRING" id="1122142.SAMN02910414_02454"/>
<dbReference type="OrthoDB" id="2085969at2"/>
<dbReference type="Proteomes" id="UP000183918">
    <property type="component" value="Unassembled WGS sequence"/>
</dbReference>
<evidence type="ECO:0000313" key="2">
    <source>
        <dbReference type="Proteomes" id="UP000183918"/>
    </source>
</evidence>
<name>A0A1H3N0W1_9FIRM</name>
<sequence length="68" mass="7854">MTEVDAKNYVNEIVNAANSLEKSFKNNFEDMDLENTIIRTKMETIVQNAVSDLEKLKSDIQDLKFDKI</sequence>
<evidence type="ECO:0000313" key="1">
    <source>
        <dbReference type="EMBL" id="SDY82532.1"/>
    </source>
</evidence>
<reference evidence="1 2" key="1">
    <citation type="submission" date="2016-10" db="EMBL/GenBank/DDBJ databases">
        <authorList>
            <person name="de Groot N.N."/>
        </authorList>
    </citation>
    <scope>NUCLEOTIDE SEQUENCE [LARGE SCALE GENOMIC DNA]</scope>
    <source>
        <strain evidence="1 2">DSM 14045</strain>
    </source>
</reference>
<dbReference type="RefSeq" id="WP_022750529.1">
    <property type="nucleotide sequence ID" value="NZ_FNPG01000045.1"/>
</dbReference>
<proteinExistence type="predicted"/>